<evidence type="ECO:0000256" key="7">
    <source>
        <dbReference type="RuleBase" id="RU363032"/>
    </source>
</evidence>
<keyword evidence="10" id="KW-1185">Reference proteome</keyword>
<keyword evidence="6 7" id="KW-0472">Membrane</keyword>
<protein>
    <submittedName>
        <fullName evidence="9">Carbohydrate ABC transporter permease</fullName>
    </submittedName>
</protein>
<organism evidence="9 10">
    <name type="scientific">Mycetocola tolaasinivorans</name>
    <dbReference type="NCBI Taxonomy" id="76635"/>
    <lineage>
        <taxon>Bacteria</taxon>
        <taxon>Bacillati</taxon>
        <taxon>Actinomycetota</taxon>
        <taxon>Actinomycetes</taxon>
        <taxon>Micrococcales</taxon>
        <taxon>Microbacteriaceae</taxon>
        <taxon>Mycetocola</taxon>
    </lineage>
</organism>
<feature type="transmembrane region" description="Helical" evidence="7">
    <location>
        <begin position="12"/>
        <end position="34"/>
    </location>
</feature>
<evidence type="ECO:0000256" key="2">
    <source>
        <dbReference type="ARBA" id="ARBA00022448"/>
    </source>
</evidence>
<dbReference type="InterPro" id="IPR035906">
    <property type="entry name" value="MetI-like_sf"/>
</dbReference>
<feature type="transmembrane region" description="Helical" evidence="7">
    <location>
        <begin position="141"/>
        <end position="160"/>
    </location>
</feature>
<keyword evidence="2 7" id="KW-0813">Transport</keyword>
<keyword evidence="5 7" id="KW-1133">Transmembrane helix</keyword>
<dbReference type="EMBL" id="RCUX01000010">
    <property type="protein sequence ID" value="RLP74565.1"/>
    <property type="molecule type" value="Genomic_DNA"/>
</dbReference>
<accession>A0A3L7A3D8</accession>
<dbReference type="PROSITE" id="PS50928">
    <property type="entry name" value="ABC_TM1"/>
    <property type="match status" value="1"/>
</dbReference>
<dbReference type="Pfam" id="PF00528">
    <property type="entry name" value="BPD_transp_1"/>
    <property type="match status" value="1"/>
</dbReference>
<evidence type="ECO:0000313" key="9">
    <source>
        <dbReference type="EMBL" id="RLP74565.1"/>
    </source>
</evidence>
<feature type="transmembrane region" description="Helical" evidence="7">
    <location>
        <begin position="111"/>
        <end position="135"/>
    </location>
</feature>
<proteinExistence type="inferred from homology"/>
<dbReference type="SUPFAM" id="SSF161098">
    <property type="entry name" value="MetI-like"/>
    <property type="match status" value="1"/>
</dbReference>
<evidence type="ECO:0000256" key="5">
    <source>
        <dbReference type="ARBA" id="ARBA00022989"/>
    </source>
</evidence>
<gene>
    <name evidence="9" type="ORF">D9V32_12820</name>
</gene>
<keyword evidence="3" id="KW-1003">Cell membrane</keyword>
<dbReference type="InterPro" id="IPR000515">
    <property type="entry name" value="MetI-like"/>
</dbReference>
<dbReference type="OrthoDB" id="9794684at2"/>
<feature type="transmembrane region" description="Helical" evidence="7">
    <location>
        <begin position="77"/>
        <end position="99"/>
    </location>
</feature>
<dbReference type="CDD" id="cd06261">
    <property type="entry name" value="TM_PBP2"/>
    <property type="match status" value="1"/>
</dbReference>
<feature type="domain" description="ABC transmembrane type-1" evidence="8">
    <location>
        <begin position="73"/>
        <end position="264"/>
    </location>
</feature>
<comment type="caution">
    <text evidence="9">The sequence shown here is derived from an EMBL/GenBank/DDBJ whole genome shotgun (WGS) entry which is preliminary data.</text>
</comment>
<dbReference type="Gene3D" id="1.10.3720.10">
    <property type="entry name" value="MetI-like"/>
    <property type="match status" value="1"/>
</dbReference>
<feature type="transmembrane region" description="Helical" evidence="7">
    <location>
        <begin position="185"/>
        <end position="207"/>
    </location>
</feature>
<dbReference type="PANTHER" id="PTHR32243">
    <property type="entry name" value="MALTOSE TRANSPORT SYSTEM PERMEASE-RELATED"/>
    <property type="match status" value="1"/>
</dbReference>
<evidence type="ECO:0000256" key="4">
    <source>
        <dbReference type="ARBA" id="ARBA00022692"/>
    </source>
</evidence>
<comment type="similarity">
    <text evidence="7">Belongs to the binding-protein-dependent transport system permease family.</text>
</comment>
<evidence type="ECO:0000256" key="3">
    <source>
        <dbReference type="ARBA" id="ARBA00022475"/>
    </source>
</evidence>
<dbReference type="GO" id="GO:0055085">
    <property type="term" value="P:transmembrane transport"/>
    <property type="evidence" value="ECO:0007669"/>
    <property type="project" value="InterPro"/>
</dbReference>
<dbReference type="Proteomes" id="UP000272503">
    <property type="component" value="Unassembled WGS sequence"/>
</dbReference>
<dbReference type="PANTHER" id="PTHR32243:SF18">
    <property type="entry name" value="INNER MEMBRANE ABC TRANSPORTER PERMEASE PROTEIN YCJP"/>
    <property type="match status" value="1"/>
</dbReference>
<evidence type="ECO:0000313" key="10">
    <source>
        <dbReference type="Proteomes" id="UP000272503"/>
    </source>
</evidence>
<dbReference type="InterPro" id="IPR050901">
    <property type="entry name" value="BP-dep_ABC_trans_perm"/>
</dbReference>
<reference evidence="9 10" key="1">
    <citation type="submission" date="2018-10" db="EMBL/GenBank/DDBJ databases">
        <authorList>
            <person name="Li J."/>
        </authorList>
    </citation>
    <scope>NUCLEOTIDE SEQUENCE [LARGE SCALE GENOMIC DNA]</scope>
    <source>
        <strain evidence="9 10">IF 016277</strain>
    </source>
</reference>
<evidence type="ECO:0000256" key="6">
    <source>
        <dbReference type="ARBA" id="ARBA00023136"/>
    </source>
</evidence>
<sequence>MTRTTRTLTWGTLSWVGLALLVIWTMFPIAVMVFTSFKPGNEVFAKPNTLLPQNWTIDNFVNVLTDSTVPQALLNSVLVGVLATAITMVLSLSAGYALARFRYRGSRALSLFILMGQFIPITVLLLPFFIAINAMGLIDTIGGLAITHLVITVPLVTWMVRNQFASVPIELEEAAMIDGSTRLGAVLKITLPVAMPGLAAAAMFAFLQSWHEFVFASVITQSPSSRTGPISLTEFAGEFTVDWGATMAAAVVLTVPVVIIFLCLQRYFVAGLTSGAVKG</sequence>
<comment type="subcellular location">
    <subcellularLocation>
        <location evidence="1 7">Cell membrane</location>
        <topology evidence="1 7">Multi-pass membrane protein</topology>
    </subcellularLocation>
</comment>
<dbReference type="AlphaFoldDB" id="A0A3L7A3D8"/>
<feature type="transmembrane region" description="Helical" evidence="7">
    <location>
        <begin position="243"/>
        <end position="264"/>
    </location>
</feature>
<dbReference type="GO" id="GO:0005886">
    <property type="term" value="C:plasma membrane"/>
    <property type="evidence" value="ECO:0007669"/>
    <property type="project" value="UniProtKB-SubCell"/>
</dbReference>
<keyword evidence="4 7" id="KW-0812">Transmembrane</keyword>
<evidence type="ECO:0000256" key="1">
    <source>
        <dbReference type="ARBA" id="ARBA00004651"/>
    </source>
</evidence>
<evidence type="ECO:0000259" key="8">
    <source>
        <dbReference type="PROSITE" id="PS50928"/>
    </source>
</evidence>
<name>A0A3L7A3D8_9MICO</name>